<accession>A0A1Y1HPR9</accession>
<dbReference type="SUPFAM" id="SSF144232">
    <property type="entry name" value="HIT/MYND zinc finger-like"/>
    <property type="match status" value="1"/>
</dbReference>
<evidence type="ECO:0000256" key="4">
    <source>
        <dbReference type="PROSITE-ProRule" id="PRU00134"/>
    </source>
</evidence>
<dbReference type="EMBL" id="DF237007">
    <property type="protein sequence ID" value="GAQ80620.1"/>
    <property type="molecule type" value="Genomic_DNA"/>
</dbReference>
<keyword evidence="8" id="KW-1185">Reference proteome</keyword>
<organism evidence="7 8">
    <name type="scientific">Klebsormidium nitens</name>
    <name type="common">Green alga</name>
    <name type="synonym">Ulothrix nitens</name>
    <dbReference type="NCBI Taxonomy" id="105231"/>
    <lineage>
        <taxon>Eukaryota</taxon>
        <taxon>Viridiplantae</taxon>
        <taxon>Streptophyta</taxon>
        <taxon>Klebsormidiophyceae</taxon>
        <taxon>Klebsormidiales</taxon>
        <taxon>Klebsormidiaceae</taxon>
        <taxon>Klebsormidium</taxon>
    </lineage>
</organism>
<protein>
    <recommendedName>
        <fullName evidence="6">MYND-type domain-containing protein</fullName>
    </recommendedName>
</protein>
<dbReference type="InterPro" id="IPR002893">
    <property type="entry name" value="Znf_MYND"/>
</dbReference>
<dbReference type="PROSITE" id="PS50865">
    <property type="entry name" value="ZF_MYND_2"/>
    <property type="match status" value="1"/>
</dbReference>
<sequence>MDAAMQADPARLAKREETVRRGLNMDLEAVRKTAIQRAEEALSSSASTSSVSIPPEVHPSDSGTEYDLEKCVETLKSPVTVNRLCAEDLERAFHLFCTAVKVGMDTAERTIWGFAGDLSFQDHMHVLMMMLKQNASGQDFYTVMVRSGLAGLTLEDWLVKNLVPQNVALVYLDTAIDLATKDSTTSERLEGLRTLAAVLSEGGPGCHSKFHEAGALEPLIARFLTTEFSLDDLLLPRDRNLAAWMLKVFGALVLPSSVMRTVVNGQALPEQPAPGAAEAIETLFERGVVRKILDMLAHMVARADDVRRDVRLIDFCKMLEILTTVLGNLSNKEAMFFDELRPLPDFASSLTWLITHWNYDLHSGLTAINIVNRMLTTGRSEDRAAASEIVRQEGVLKAVAEYVNNAPEEDFAIEFGDSGPVQKYDPLPDLFISFLSVEDLQPGALTPAVVSTLVRIAAGPGAAAATRSQAADLLRRFLGEGLVSPDQTGVHIPCDECGAEKFPGELKRCSRCKEARYCSPECQRASWKEHKKNCVEALPASAH</sequence>
<reference evidence="7 8" key="1">
    <citation type="journal article" date="2014" name="Nat. Commun.">
        <title>Klebsormidium flaccidum genome reveals primary factors for plant terrestrial adaptation.</title>
        <authorList>
            <person name="Hori K."/>
            <person name="Maruyama F."/>
            <person name="Fujisawa T."/>
            <person name="Togashi T."/>
            <person name="Yamamoto N."/>
            <person name="Seo M."/>
            <person name="Sato S."/>
            <person name="Yamada T."/>
            <person name="Mori H."/>
            <person name="Tajima N."/>
            <person name="Moriyama T."/>
            <person name="Ikeuchi M."/>
            <person name="Watanabe M."/>
            <person name="Wada H."/>
            <person name="Kobayashi K."/>
            <person name="Saito M."/>
            <person name="Masuda T."/>
            <person name="Sasaki-Sekimoto Y."/>
            <person name="Mashiguchi K."/>
            <person name="Awai K."/>
            <person name="Shimojima M."/>
            <person name="Masuda S."/>
            <person name="Iwai M."/>
            <person name="Nobusawa T."/>
            <person name="Narise T."/>
            <person name="Kondo S."/>
            <person name="Saito H."/>
            <person name="Sato R."/>
            <person name="Murakawa M."/>
            <person name="Ihara Y."/>
            <person name="Oshima-Yamada Y."/>
            <person name="Ohtaka K."/>
            <person name="Satoh M."/>
            <person name="Sonobe K."/>
            <person name="Ishii M."/>
            <person name="Ohtani R."/>
            <person name="Kanamori-Sato M."/>
            <person name="Honoki R."/>
            <person name="Miyazaki D."/>
            <person name="Mochizuki H."/>
            <person name="Umetsu J."/>
            <person name="Higashi K."/>
            <person name="Shibata D."/>
            <person name="Kamiya Y."/>
            <person name="Sato N."/>
            <person name="Nakamura Y."/>
            <person name="Tabata S."/>
            <person name="Ida S."/>
            <person name="Kurokawa K."/>
            <person name="Ohta H."/>
        </authorList>
    </citation>
    <scope>NUCLEOTIDE SEQUENCE [LARGE SCALE GENOMIC DNA]</scope>
    <source>
        <strain evidence="7 8">NIES-2285</strain>
    </source>
</reference>
<evidence type="ECO:0000313" key="8">
    <source>
        <dbReference type="Proteomes" id="UP000054558"/>
    </source>
</evidence>
<dbReference type="OrthoDB" id="5855668at2759"/>
<gene>
    <name evidence="7" type="ORF">KFL_000580140</name>
</gene>
<dbReference type="Pfam" id="PF01753">
    <property type="entry name" value="zf-MYND"/>
    <property type="match status" value="1"/>
</dbReference>
<evidence type="ECO:0000313" key="7">
    <source>
        <dbReference type="EMBL" id="GAQ80620.1"/>
    </source>
</evidence>
<evidence type="ECO:0000256" key="2">
    <source>
        <dbReference type="ARBA" id="ARBA00022771"/>
    </source>
</evidence>
<dbReference type="Gene3D" id="6.10.140.2220">
    <property type="match status" value="1"/>
</dbReference>
<proteinExistence type="predicted"/>
<feature type="region of interest" description="Disordered" evidence="5">
    <location>
        <begin position="41"/>
        <end position="64"/>
    </location>
</feature>
<dbReference type="Proteomes" id="UP000054558">
    <property type="component" value="Unassembled WGS sequence"/>
</dbReference>
<keyword evidence="3" id="KW-0862">Zinc</keyword>
<dbReference type="AlphaFoldDB" id="A0A1Y1HPR9"/>
<evidence type="ECO:0000256" key="1">
    <source>
        <dbReference type="ARBA" id="ARBA00022723"/>
    </source>
</evidence>
<evidence type="ECO:0000256" key="3">
    <source>
        <dbReference type="ARBA" id="ARBA00022833"/>
    </source>
</evidence>
<keyword evidence="2 4" id="KW-0863">Zinc-finger</keyword>
<dbReference type="STRING" id="105231.A0A1Y1HPR9"/>
<name>A0A1Y1HPR9_KLENI</name>
<feature type="domain" description="MYND-type" evidence="6">
    <location>
        <begin position="494"/>
        <end position="534"/>
    </location>
</feature>
<evidence type="ECO:0000256" key="5">
    <source>
        <dbReference type="SAM" id="MobiDB-lite"/>
    </source>
</evidence>
<evidence type="ECO:0000259" key="6">
    <source>
        <dbReference type="PROSITE" id="PS50865"/>
    </source>
</evidence>
<keyword evidence="1" id="KW-0479">Metal-binding</keyword>
<feature type="compositionally biased region" description="Low complexity" evidence="5">
    <location>
        <begin position="43"/>
        <end position="52"/>
    </location>
</feature>
<dbReference type="GO" id="GO:0008270">
    <property type="term" value="F:zinc ion binding"/>
    <property type="evidence" value="ECO:0007669"/>
    <property type="project" value="UniProtKB-KW"/>
</dbReference>